<dbReference type="Proteomes" id="UP000198693">
    <property type="component" value="Unassembled WGS sequence"/>
</dbReference>
<keyword evidence="1" id="KW-0812">Transmembrane</keyword>
<dbReference type="EMBL" id="FPBP01000004">
    <property type="protein sequence ID" value="SFU59036.1"/>
    <property type="molecule type" value="Genomic_DNA"/>
</dbReference>
<feature type="transmembrane region" description="Helical" evidence="1">
    <location>
        <begin position="14"/>
        <end position="40"/>
    </location>
</feature>
<dbReference type="RefSeq" id="WP_281246489.1">
    <property type="nucleotide sequence ID" value="NZ_FPBP01000004.1"/>
</dbReference>
<evidence type="ECO:0000313" key="3">
    <source>
        <dbReference type="Proteomes" id="UP000198693"/>
    </source>
</evidence>
<proteinExistence type="predicted"/>
<evidence type="ECO:0000313" key="2">
    <source>
        <dbReference type="EMBL" id="SFU59036.1"/>
    </source>
</evidence>
<dbReference type="STRING" id="463301.SAMN04487955_104198"/>
<keyword evidence="1" id="KW-0472">Membrane</keyword>
<gene>
    <name evidence="2" type="ORF">SAMN04487955_104198</name>
</gene>
<organism evidence="2 3">
    <name type="scientific">Halomonas korlensis</name>
    <dbReference type="NCBI Taxonomy" id="463301"/>
    <lineage>
        <taxon>Bacteria</taxon>
        <taxon>Pseudomonadati</taxon>
        <taxon>Pseudomonadota</taxon>
        <taxon>Gammaproteobacteria</taxon>
        <taxon>Oceanospirillales</taxon>
        <taxon>Halomonadaceae</taxon>
        <taxon>Halomonas</taxon>
    </lineage>
</organism>
<name>A0A1I7HEZ7_9GAMM</name>
<dbReference type="AlphaFoldDB" id="A0A1I7HEZ7"/>
<sequence>MAGHDENVPDGSGLLSVVLGLVVLVGMSALPVTIGIVQIFTG</sequence>
<accession>A0A1I7HEZ7</accession>
<reference evidence="3" key="1">
    <citation type="submission" date="2016-10" db="EMBL/GenBank/DDBJ databases">
        <authorList>
            <person name="Varghese N."/>
            <person name="Submissions S."/>
        </authorList>
    </citation>
    <scope>NUCLEOTIDE SEQUENCE [LARGE SCALE GENOMIC DNA]</scope>
    <source>
        <strain evidence="3">CGMCC 1.6981</strain>
    </source>
</reference>
<protein>
    <submittedName>
        <fullName evidence="2">Uncharacterized protein</fullName>
    </submittedName>
</protein>
<keyword evidence="1" id="KW-1133">Transmembrane helix</keyword>
<evidence type="ECO:0000256" key="1">
    <source>
        <dbReference type="SAM" id="Phobius"/>
    </source>
</evidence>
<keyword evidence="3" id="KW-1185">Reference proteome</keyword>